<dbReference type="Gene3D" id="1.10.10.10">
    <property type="entry name" value="Winged helix-like DNA-binding domain superfamily/Winged helix DNA-binding domain"/>
    <property type="match status" value="1"/>
</dbReference>
<dbReference type="Proteomes" id="UP000190890">
    <property type="component" value="Unassembled WGS sequence"/>
</dbReference>
<evidence type="ECO:0000259" key="6">
    <source>
        <dbReference type="PROSITE" id="PS51186"/>
    </source>
</evidence>
<accession>A0A1S8TW61</accession>
<reference evidence="7 8" key="1">
    <citation type="submission" date="2016-05" db="EMBL/GenBank/DDBJ databases">
        <title>Microbial solvent formation.</title>
        <authorList>
            <person name="Poehlein A."/>
            <person name="Montoya Solano J.D."/>
            <person name="Flitsch S."/>
            <person name="Krabben P."/>
            <person name="Duerre P."/>
            <person name="Daniel R."/>
        </authorList>
    </citation>
    <scope>NUCLEOTIDE SEQUENCE [LARGE SCALE GENOMIC DNA]</scope>
    <source>
        <strain evidence="7 8">DSM 2619</strain>
    </source>
</reference>
<name>A0A1S8TW61_9CLOT</name>
<dbReference type="GO" id="GO:0008080">
    <property type="term" value="F:N-acetyltransferase activity"/>
    <property type="evidence" value="ECO:0007669"/>
    <property type="project" value="InterPro"/>
</dbReference>
<dbReference type="InterPro" id="IPR000835">
    <property type="entry name" value="HTH_MarR-typ"/>
</dbReference>
<dbReference type="GO" id="GO:0003700">
    <property type="term" value="F:DNA-binding transcription factor activity"/>
    <property type="evidence" value="ECO:0007669"/>
    <property type="project" value="InterPro"/>
</dbReference>
<dbReference type="CDD" id="cd04301">
    <property type="entry name" value="NAT_SF"/>
    <property type="match status" value="1"/>
</dbReference>
<dbReference type="PROSITE" id="PS50995">
    <property type="entry name" value="HTH_MARR_2"/>
    <property type="match status" value="1"/>
</dbReference>
<dbReference type="RefSeq" id="WP_077845983.1">
    <property type="nucleotide sequence ID" value="NZ_LZZM01000040.1"/>
</dbReference>
<evidence type="ECO:0000256" key="3">
    <source>
        <dbReference type="ARBA" id="ARBA00023125"/>
    </source>
</evidence>
<dbReference type="PANTHER" id="PTHR13947">
    <property type="entry name" value="GNAT FAMILY N-ACETYLTRANSFERASE"/>
    <property type="match status" value="1"/>
</dbReference>
<dbReference type="InterPro" id="IPR000182">
    <property type="entry name" value="GNAT_dom"/>
</dbReference>
<dbReference type="EMBL" id="LZZM01000040">
    <property type="protein sequence ID" value="OOM81958.1"/>
    <property type="molecule type" value="Genomic_DNA"/>
</dbReference>
<gene>
    <name evidence="7" type="ORF">CLPUN_06930</name>
</gene>
<dbReference type="PANTHER" id="PTHR13947:SF37">
    <property type="entry name" value="LD18367P"/>
    <property type="match status" value="1"/>
</dbReference>
<feature type="domain" description="N-acetyltransferase" evidence="6">
    <location>
        <begin position="164"/>
        <end position="309"/>
    </location>
</feature>
<feature type="domain" description="HTH marR-type" evidence="5">
    <location>
        <begin position="1"/>
        <end position="140"/>
    </location>
</feature>
<keyword evidence="3" id="KW-0238">DNA-binding</keyword>
<evidence type="ECO:0000256" key="1">
    <source>
        <dbReference type="ARBA" id="ARBA00022679"/>
    </source>
</evidence>
<sequence length="309" mass="35780">MNKNIKNSVSIIRSFNRYYTNVLGLLDQHILESDLSLSEVRVLHEIEKTKQCTSRILVDILCMDAGYLSRILKKFYKMGLLTKEKSFEDGRVQYLHLTSDGKEKMDDLNNSSDEQIAQMIKPLVKIDRNCLVKNMISIETILMNGANIKLNDITIRTDVCPGDIGYITYMHGWIYREEYEYSTDFEGYVAESFFEFIRGYNPDSERLWCAEHSGKIIGCIGIIGHGERAQLRWFLLAPHYRGIGLGKKLLQESLNFAREKNYKSVYLNTTNDLDKAISMYNKAGFVKVSEKANNSWREDLTELEFEIQL</sequence>
<dbReference type="SUPFAM" id="SSF55729">
    <property type="entry name" value="Acyl-CoA N-acyltransferases (Nat)"/>
    <property type="match status" value="1"/>
</dbReference>
<keyword evidence="8" id="KW-1185">Reference proteome</keyword>
<comment type="caution">
    <text evidence="7">The sequence shown here is derived from an EMBL/GenBank/DDBJ whole genome shotgun (WGS) entry which is preliminary data.</text>
</comment>
<dbReference type="STRING" id="29367.CLPUN_06930"/>
<keyword evidence="4" id="KW-0804">Transcription</keyword>
<dbReference type="InterPro" id="IPR036390">
    <property type="entry name" value="WH_DNA-bd_sf"/>
</dbReference>
<dbReference type="Pfam" id="PF22381">
    <property type="entry name" value="Staph_reg_Sar_Rot"/>
    <property type="match status" value="1"/>
</dbReference>
<dbReference type="AlphaFoldDB" id="A0A1S8TW61"/>
<dbReference type="PROSITE" id="PS51186">
    <property type="entry name" value="GNAT"/>
    <property type="match status" value="1"/>
</dbReference>
<dbReference type="Gene3D" id="3.40.630.30">
    <property type="match status" value="1"/>
</dbReference>
<evidence type="ECO:0000256" key="2">
    <source>
        <dbReference type="ARBA" id="ARBA00023015"/>
    </source>
</evidence>
<evidence type="ECO:0000313" key="7">
    <source>
        <dbReference type="EMBL" id="OOM81958.1"/>
    </source>
</evidence>
<evidence type="ECO:0000313" key="8">
    <source>
        <dbReference type="Proteomes" id="UP000190890"/>
    </source>
</evidence>
<dbReference type="GO" id="GO:0003677">
    <property type="term" value="F:DNA binding"/>
    <property type="evidence" value="ECO:0007669"/>
    <property type="project" value="UniProtKB-KW"/>
</dbReference>
<keyword evidence="1 7" id="KW-0808">Transferase</keyword>
<dbReference type="SUPFAM" id="SSF46785">
    <property type="entry name" value="Winged helix' DNA-binding domain"/>
    <property type="match status" value="1"/>
</dbReference>
<evidence type="ECO:0000259" key="5">
    <source>
        <dbReference type="PROSITE" id="PS50995"/>
    </source>
</evidence>
<dbReference type="Pfam" id="PF00583">
    <property type="entry name" value="Acetyltransf_1"/>
    <property type="match status" value="1"/>
</dbReference>
<organism evidence="7 8">
    <name type="scientific">Clostridium puniceum</name>
    <dbReference type="NCBI Taxonomy" id="29367"/>
    <lineage>
        <taxon>Bacteria</taxon>
        <taxon>Bacillati</taxon>
        <taxon>Bacillota</taxon>
        <taxon>Clostridia</taxon>
        <taxon>Eubacteriales</taxon>
        <taxon>Clostridiaceae</taxon>
        <taxon>Clostridium</taxon>
    </lineage>
</organism>
<dbReference type="InterPro" id="IPR050769">
    <property type="entry name" value="NAT_camello-type"/>
</dbReference>
<evidence type="ECO:0000256" key="4">
    <source>
        <dbReference type="ARBA" id="ARBA00023163"/>
    </source>
</evidence>
<proteinExistence type="predicted"/>
<dbReference type="InterPro" id="IPR036388">
    <property type="entry name" value="WH-like_DNA-bd_sf"/>
</dbReference>
<dbReference type="InterPro" id="IPR055166">
    <property type="entry name" value="Transc_reg_Sar_Rot_HTH"/>
</dbReference>
<keyword evidence="2" id="KW-0805">Transcription regulation</keyword>
<protein>
    <submittedName>
        <fullName evidence="7">Acetyltransferase (GNAT) family protein</fullName>
    </submittedName>
</protein>
<dbReference type="SMART" id="SM00347">
    <property type="entry name" value="HTH_MARR"/>
    <property type="match status" value="1"/>
</dbReference>
<dbReference type="InterPro" id="IPR016181">
    <property type="entry name" value="Acyl_CoA_acyltransferase"/>
</dbReference>
<dbReference type="OrthoDB" id="5419426at2"/>